<evidence type="ECO:0000256" key="1">
    <source>
        <dbReference type="SAM" id="Phobius"/>
    </source>
</evidence>
<accession>A0A8S1E4W3</accession>
<keyword evidence="1" id="KW-0472">Membrane</keyword>
<sequence length="167" mass="19608">MSLSKAPRQSFIRFVIASRTASTSTGSIPAPARIQLKIPNEQGHFKYTRNWSRDPRYAKNAIQKGDTPFTFMTRRLGHAYEVYPLLVLCGTWFALFLYACYWSFGKVEVWLDRSSKVAPWDWERIRDKYWKLPTVAMDLDGRTRKRCEIMEMLQDEMLEAAKKRGTR</sequence>
<dbReference type="AlphaFoldDB" id="A0A8S1E4W3"/>
<evidence type="ECO:0000313" key="2">
    <source>
        <dbReference type="EMBL" id="CAB3398614.1"/>
    </source>
</evidence>
<gene>
    <name evidence="2" type="ORF">CBOVIS_LOCUS1867</name>
</gene>
<protein>
    <submittedName>
        <fullName evidence="2">Uncharacterized protein</fullName>
    </submittedName>
</protein>
<dbReference type="OrthoDB" id="5826678at2759"/>
<comment type="caution">
    <text evidence="2">The sequence shown here is derived from an EMBL/GenBank/DDBJ whole genome shotgun (WGS) entry which is preliminary data.</text>
</comment>
<organism evidence="2 3">
    <name type="scientific">Caenorhabditis bovis</name>
    <dbReference type="NCBI Taxonomy" id="2654633"/>
    <lineage>
        <taxon>Eukaryota</taxon>
        <taxon>Metazoa</taxon>
        <taxon>Ecdysozoa</taxon>
        <taxon>Nematoda</taxon>
        <taxon>Chromadorea</taxon>
        <taxon>Rhabditida</taxon>
        <taxon>Rhabditina</taxon>
        <taxon>Rhabditomorpha</taxon>
        <taxon>Rhabditoidea</taxon>
        <taxon>Rhabditidae</taxon>
        <taxon>Peloderinae</taxon>
        <taxon>Caenorhabditis</taxon>
    </lineage>
</organism>
<reference evidence="2 3" key="1">
    <citation type="submission" date="2020-04" db="EMBL/GenBank/DDBJ databases">
        <authorList>
            <person name="Laetsch R D."/>
            <person name="Stevens L."/>
            <person name="Kumar S."/>
            <person name="Blaxter L. M."/>
        </authorList>
    </citation>
    <scope>NUCLEOTIDE SEQUENCE [LARGE SCALE GENOMIC DNA]</scope>
</reference>
<dbReference type="Proteomes" id="UP000494206">
    <property type="component" value="Unassembled WGS sequence"/>
</dbReference>
<keyword evidence="1" id="KW-0812">Transmembrane</keyword>
<keyword evidence="1" id="KW-1133">Transmembrane helix</keyword>
<name>A0A8S1E4W3_9PELO</name>
<proteinExistence type="predicted"/>
<evidence type="ECO:0000313" key="3">
    <source>
        <dbReference type="Proteomes" id="UP000494206"/>
    </source>
</evidence>
<feature type="transmembrane region" description="Helical" evidence="1">
    <location>
        <begin position="82"/>
        <end position="104"/>
    </location>
</feature>
<keyword evidence="3" id="KW-1185">Reference proteome</keyword>
<dbReference type="EMBL" id="CADEPM010000001">
    <property type="protein sequence ID" value="CAB3398614.1"/>
    <property type="molecule type" value="Genomic_DNA"/>
</dbReference>